<protein>
    <submittedName>
        <fullName evidence="2">Uncharacterized protein</fullName>
    </submittedName>
</protein>
<feature type="region of interest" description="Disordered" evidence="1">
    <location>
        <begin position="1"/>
        <end position="61"/>
    </location>
</feature>
<evidence type="ECO:0000313" key="2">
    <source>
        <dbReference type="EMBL" id="KAA1126429.1"/>
    </source>
</evidence>
<reference evidence="2 3" key="1">
    <citation type="submission" date="2019-05" db="EMBL/GenBank/DDBJ databases">
        <title>Emergence of the Ug99 lineage of the wheat stem rust pathogen through somatic hybridization.</title>
        <authorList>
            <person name="Li F."/>
            <person name="Upadhyaya N.M."/>
            <person name="Sperschneider J."/>
            <person name="Matny O."/>
            <person name="Nguyen-Phuc H."/>
            <person name="Mago R."/>
            <person name="Raley C."/>
            <person name="Miller M.E."/>
            <person name="Silverstein K.A.T."/>
            <person name="Henningsen E."/>
            <person name="Hirsch C.D."/>
            <person name="Visser B."/>
            <person name="Pretorius Z.A."/>
            <person name="Steffenson B.J."/>
            <person name="Schwessinger B."/>
            <person name="Dodds P.N."/>
            <person name="Figueroa M."/>
        </authorList>
    </citation>
    <scope>NUCLEOTIDE SEQUENCE [LARGE SCALE GENOMIC DNA]</scope>
    <source>
        <strain evidence="2 3">Ug99</strain>
    </source>
</reference>
<dbReference type="EMBL" id="VDEP01000171">
    <property type="protein sequence ID" value="KAA1126429.1"/>
    <property type="molecule type" value="Genomic_DNA"/>
</dbReference>
<dbReference type="Proteomes" id="UP000325313">
    <property type="component" value="Unassembled WGS sequence"/>
</dbReference>
<sequence length="135" mass="13968">MAHPGNPGPTPASTPAHKHIGGCNPPGNPYGTPHASGSVSNSSSALVQSEKHMSPTVTAARHPVPMFTSSIPSVPPGKHLLQSHICHRHNSAKDGEVSEPPFGPCVGNIFGRKGPKRASELNILKEAGKQAKSLP</sequence>
<accession>A0A5B0RLY7</accession>
<dbReference type="AlphaFoldDB" id="A0A5B0RLY7"/>
<evidence type="ECO:0000313" key="3">
    <source>
        <dbReference type="Proteomes" id="UP000325313"/>
    </source>
</evidence>
<name>A0A5B0RLY7_PUCGR</name>
<gene>
    <name evidence="2" type="ORF">PGTUg99_011060</name>
</gene>
<feature type="compositionally biased region" description="Low complexity" evidence="1">
    <location>
        <begin position="35"/>
        <end position="48"/>
    </location>
</feature>
<feature type="compositionally biased region" description="Pro residues" evidence="1">
    <location>
        <begin position="1"/>
        <end position="12"/>
    </location>
</feature>
<evidence type="ECO:0000256" key="1">
    <source>
        <dbReference type="SAM" id="MobiDB-lite"/>
    </source>
</evidence>
<organism evidence="2 3">
    <name type="scientific">Puccinia graminis f. sp. tritici</name>
    <dbReference type="NCBI Taxonomy" id="56615"/>
    <lineage>
        <taxon>Eukaryota</taxon>
        <taxon>Fungi</taxon>
        <taxon>Dikarya</taxon>
        <taxon>Basidiomycota</taxon>
        <taxon>Pucciniomycotina</taxon>
        <taxon>Pucciniomycetes</taxon>
        <taxon>Pucciniales</taxon>
        <taxon>Pucciniaceae</taxon>
        <taxon>Puccinia</taxon>
    </lineage>
</organism>
<proteinExistence type="predicted"/>
<comment type="caution">
    <text evidence="2">The sequence shown here is derived from an EMBL/GenBank/DDBJ whole genome shotgun (WGS) entry which is preliminary data.</text>
</comment>